<reference evidence="1" key="1">
    <citation type="submission" date="2018-11" db="EMBL/GenBank/DDBJ databases">
        <authorList>
            <person name="Grassa J C."/>
        </authorList>
    </citation>
    <scope>NUCLEOTIDE SEQUENCE [LARGE SCALE GENOMIC DNA]</scope>
</reference>
<dbReference type="EMBL" id="UZAU01000182">
    <property type="status" value="NOT_ANNOTATED_CDS"/>
    <property type="molecule type" value="Genomic_DNA"/>
</dbReference>
<dbReference type="AlphaFoldDB" id="A0A803QTB5"/>
<dbReference type="Proteomes" id="UP000596661">
    <property type="component" value="Chromosome 2"/>
</dbReference>
<proteinExistence type="predicted"/>
<accession>A0A803QTB5</accession>
<dbReference type="EnsemblPlants" id="novel_model_1140_5bd9a17a">
    <property type="protein sequence ID" value="cds.novel_model_1140_5bd9a17a"/>
    <property type="gene ID" value="novel_gene_638_5bd9a17a"/>
</dbReference>
<evidence type="ECO:0000313" key="1">
    <source>
        <dbReference type="EnsemblPlants" id="cds.novel_model_1140_5bd9a17a"/>
    </source>
</evidence>
<protein>
    <submittedName>
        <fullName evidence="1">Uncharacterized protein</fullName>
    </submittedName>
</protein>
<evidence type="ECO:0000313" key="2">
    <source>
        <dbReference type="Proteomes" id="UP000596661"/>
    </source>
</evidence>
<reference evidence="1" key="2">
    <citation type="submission" date="2021-03" db="UniProtKB">
        <authorList>
            <consortium name="EnsemblPlants"/>
        </authorList>
    </citation>
    <scope>IDENTIFICATION</scope>
</reference>
<keyword evidence="2" id="KW-1185">Reference proteome</keyword>
<dbReference type="Gramene" id="novel_model_1140_5bd9a17a">
    <property type="protein sequence ID" value="cds.novel_model_1140_5bd9a17a"/>
    <property type="gene ID" value="novel_gene_638_5bd9a17a"/>
</dbReference>
<name>A0A803QTB5_CANSA</name>
<sequence length="70" mass="7949">MGGEDRCLPKWMTCSCLFCNEPGLSSSFDPVFDGKALFSTTSLFYISEKLVSVDIVLVINFYTKWVFCNF</sequence>
<organism evidence="1 2">
    <name type="scientific">Cannabis sativa</name>
    <name type="common">Hemp</name>
    <name type="synonym">Marijuana</name>
    <dbReference type="NCBI Taxonomy" id="3483"/>
    <lineage>
        <taxon>Eukaryota</taxon>
        <taxon>Viridiplantae</taxon>
        <taxon>Streptophyta</taxon>
        <taxon>Embryophyta</taxon>
        <taxon>Tracheophyta</taxon>
        <taxon>Spermatophyta</taxon>
        <taxon>Magnoliopsida</taxon>
        <taxon>eudicotyledons</taxon>
        <taxon>Gunneridae</taxon>
        <taxon>Pentapetalae</taxon>
        <taxon>rosids</taxon>
        <taxon>fabids</taxon>
        <taxon>Rosales</taxon>
        <taxon>Cannabaceae</taxon>
        <taxon>Cannabis</taxon>
    </lineage>
</organism>